<feature type="region of interest" description="Disordered" evidence="1">
    <location>
        <begin position="24"/>
        <end position="94"/>
    </location>
</feature>
<proteinExistence type="predicted"/>
<feature type="compositionally biased region" description="Pro residues" evidence="1">
    <location>
        <begin position="40"/>
        <end position="49"/>
    </location>
</feature>
<organism evidence="2 3">
    <name type="scientific">Massilia glaciei</name>
    <dbReference type="NCBI Taxonomy" id="1524097"/>
    <lineage>
        <taxon>Bacteria</taxon>
        <taxon>Pseudomonadati</taxon>
        <taxon>Pseudomonadota</taxon>
        <taxon>Betaproteobacteria</taxon>
        <taxon>Burkholderiales</taxon>
        <taxon>Oxalobacteraceae</taxon>
        <taxon>Telluria group</taxon>
        <taxon>Massilia</taxon>
    </lineage>
</organism>
<sequence>MALSLLVHALVLIVFQQTRPQTPAIEADPAQPTITVWLRAPPPPPPTSAPPASAAPKSAAAPRAPRQASAKPRAARSAEVISVPQDERQTEAPSDAFVIAPPAPAADKPRFDLDAARSTARGMANEQPSKNLKPNEWLIAKRELDRPLETETKAAKAISQAKRRNCKDGLPGGLLGPILILFDKKDSGCKW</sequence>
<dbReference type="EMBL" id="PXWF02000282">
    <property type="protein sequence ID" value="PWF43368.1"/>
    <property type="molecule type" value="Genomic_DNA"/>
</dbReference>
<accession>A0A2U2HFQ2</accession>
<feature type="compositionally biased region" description="Low complexity" evidence="1">
    <location>
        <begin position="50"/>
        <end position="78"/>
    </location>
</feature>
<dbReference type="AlphaFoldDB" id="A0A2U2HFQ2"/>
<protein>
    <submittedName>
        <fullName evidence="2">Uncharacterized protein</fullName>
    </submittedName>
</protein>
<comment type="caution">
    <text evidence="2">The sequence shown here is derived from an EMBL/GenBank/DDBJ whole genome shotgun (WGS) entry which is preliminary data.</text>
</comment>
<evidence type="ECO:0000313" key="2">
    <source>
        <dbReference type="EMBL" id="PWF43368.1"/>
    </source>
</evidence>
<dbReference type="Proteomes" id="UP000241421">
    <property type="component" value="Unassembled WGS sequence"/>
</dbReference>
<gene>
    <name evidence="2" type="ORF">C7C56_021290</name>
</gene>
<evidence type="ECO:0000313" key="3">
    <source>
        <dbReference type="Proteomes" id="UP000241421"/>
    </source>
</evidence>
<evidence type="ECO:0000256" key="1">
    <source>
        <dbReference type="SAM" id="MobiDB-lite"/>
    </source>
</evidence>
<reference evidence="2 3" key="1">
    <citation type="submission" date="2018-04" db="EMBL/GenBank/DDBJ databases">
        <title>Massilia violaceinigra sp. nov., a novel purple-pigmented bacterium isolated from Tianshan glacier, Xinjiang, China.</title>
        <authorList>
            <person name="Wang H."/>
        </authorList>
    </citation>
    <scope>NUCLEOTIDE SEQUENCE [LARGE SCALE GENOMIC DNA]</scope>
    <source>
        <strain evidence="2 3">B448-2</strain>
    </source>
</reference>
<name>A0A2U2HFQ2_9BURK</name>
<keyword evidence="3" id="KW-1185">Reference proteome</keyword>